<dbReference type="SMART" id="SM01252">
    <property type="entry name" value="KilA-N"/>
    <property type="match status" value="1"/>
</dbReference>
<feature type="domain" description="KilA-N" evidence="2">
    <location>
        <begin position="2"/>
        <end position="108"/>
    </location>
</feature>
<dbReference type="InterPro" id="IPR018004">
    <property type="entry name" value="KilA/APSES_HTH"/>
</dbReference>
<dbReference type="GO" id="GO:0003677">
    <property type="term" value="F:DNA binding"/>
    <property type="evidence" value="ECO:0007669"/>
    <property type="project" value="InterPro"/>
</dbReference>
<dbReference type="InterPro" id="IPR017880">
    <property type="entry name" value="KilA_N"/>
</dbReference>
<evidence type="ECO:0000313" key="3">
    <source>
        <dbReference type="EMBL" id="UVR56840.1"/>
    </source>
</evidence>
<evidence type="ECO:0000313" key="4">
    <source>
        <dbReference type="Proteomes" id="UP001060330"/>
    </source>
</evidence>
<sequence length="190" mass="22295">MEKKEFKYNGETVGFEIEDKNVMVNATQMAKIFGKSINGFMENESTKRFVKACLNNRNSGYLKVFLQSDLYRSSQKSGTFMHRVLAIKFAAWLNPDFELWVYTTIDNILFGSYLDDEKNLKEIARIQTQISQKEQSLTTHPIQKEIEELKKAEQKQKKLLELRKKERINNFKSIFSTEEMIGEIKEVTKE</sequence>
<gene>
    <name evidence="3" type="ORF">NXX45_01855</name>
</gene>
<dbReference type="Pfam" id="PF04383">
    <property type="entry name" value="KilA-N"/>
    <property type="match status" value="1"/>
</dbReference>
<dbReference type="EMBL" id="CP103216">
    <property type="protein sequence ID" value="UVR56840.1"/>
    <property type="molecule type" value="Genomic_DNA"/>
</dbReference>
<dbReference type="SUPFAM" id="SSF54616">
    <property type="entry name" value="DNA-binding domain of Mlu1-box binding protein MBP1"/>
    <property type="match status" value="1"/>
</dbReference>
<proteinExistence type="predicted"/>
<accession>A0AAQ2NIM3</accession>
<dbReference type="RefSeq" id="WP_196036114.1">
    <property type="nucleotide sequence ID" value="NZ_JADOZX010000029.1"/>
</dbReference>
<evidence type="ECO:0000256" key="1">
    <source>
        <dbReference type="SAM" id="Coils"/>
    </source>
</evidence>
<dbReference type="PROSITE" id="PS51301">
    <property type="entry name" value="KILA_N"/>
    <property type="match status" value="1"/>
</dbReference>
<dbReference type="Proteomes" id="UP001060330">
    <property type="component" value="Chromosome"/>
</dbReference>
<reference evidence="3" key="1">
    <citation type="submission" date="2022-08" db="EMBL/GenBank/DDBJ databases">
        <title>Genome Sequencing of Bacteroides fragilis Group Isolates with Nanopore Technology.</title>
        <authorList>
            <person name="Tisza M.J."/>
            <person name="Smith D."/>
            <person name="Dekker J.P."/>
        </authorList>
    </citation>
    <scope>NUCLEOTIDE SEQUENCE</scope>
    <source>
        <strain evidence="3">BFG-70</strain>
    </source>
</reference>
<evidence type="ECO:0000259" key="2">
    <source>
        <dbReference type="PROSITE" id="PS51301"/>
    </source>
</evidence>
<feature type="coiled-coil region" evidence="1">
    <location>
        <begin position="142"/>
        <end position="169"/>
    </location>
</feature>
<dbReference type="AlphaFoldDB" id="A0AAQ2NIM3"/>
<keyword evidence="1" id="KW-0175">Coiled coil</keyword>
<name>A0AAQ2NIM3_BACFG</name>
<organism evidence="3 4">
    <name type="scientific">Bacteroides fragilis</name>
    <dbReference type="NCBI Taxonomy" id="817"/>
    <lineage>
        <taxon>Bacteria</taxon>
        <taxon>Pseudomonadati</taxon>
        <taxon>Bacteroidota</taxon>
        <taxon>Bacteroidia</taxon>
        <taxon>Bacteroidales</taxon>
        <taxon>Bacteroidaceae</taxon>
        <taxon>Bacteroides</taxon>
    </lineage>
</organism>
<protein>
    <submittedName>
        <fullName evidence="3">KilA-N domain-containing protein</fullName>
    </submittedName>
</protein>
<dbReference type="InterPro" id="IPR036887">
    <property type="entry name" value="HTH_APSES_sf"/>
</dbReference>